<dbReference type="InterPro" id="IPR036465">
    <property type="entry name" value="vWFA_dom_sf"/>
</dbReference>
<protein>
    <submittedName>
        <fullName evidence="4">VWA domain-containing protein</fullName>
    </submittedName>
</protein>
<dbReference type="EMBL" id="RAWB01000155">
    <property type="protein sequence ID" value="RKH58486.1"/>
    <property type="molecule type" value="Genomic_DNA"/>
</dbReference>
<dbReference type="InterPro" id="IPR002035">
    <property type="entry name" value="VWF_A"/>
</dbReference>
<accession>A0A3A8PPY2</accession>
<dbReference type="SUPFAM" id="SSF53300">
    <property type="entry name" value="vWA-like"/>
    <property type="match status" value="1"/>
</dbReference>
<feature type="signal peptide" evidence="2">
    <location>
        <begin position="1"/>
        <end position="22"/>
    </location>
</feature>
<feature type="region of interest" description="Disordered" evidence="1">
    <location>
        <begin position="770"/>
        <end position="793"/>
    </location>
</feature>
<comment type="caution">
    <text evidence="4">The sequence shown here is derived from an EMBL/GenBank/DDBJ whole genome shotgun (WGS) entry which is preliminary data.</text>
</comment>
<dbReference type="SMART" id="SM00327">
    <property type="entry name" value="VWA"/>
    <property type="match status" value="1"/>
</dbReference>
<feature type="chain" id="PRO_5017366443" evidence="2">
    <location>
        <begin position="23"/>
        <end position="827"/>
    </location>
</feature>
<feature type="compositionally biased region" description="Basic and acidic residues" evidence="1">
    <location>
        <begin position="584"/>
        <end position="600"/>
    </location>
</feature>
<organism evidence="4 5">
    <name type="scientific">Corallococcus llansteffanensis</name>
    <dbReference type="NCBI Taxonomy" id="2316731"/>
    <lineage>
        <taxon>Bacteria</taxon>
        <taxon>Pseudomonadati</taxon>
        <taxon>Myxococcota</taxon>
        <taxon>Myxococcia</taxon>
        <taxon>Myxococcales</taxon>
        <taxon>Cystobacterineae</taxon>
        <taxon>Myxococcaceae</taxon>
        <taxon>Corallococcus</taxon>
    </lineage>
</organism>
<evidence type="ECO:0000259" key="3">
    <source>
        <dbReference type="PROSITE" id="PS50234"/>
    </source>
</evidence>
<feature type="domain" description="VWFA" evidence="3">
    <location>
        <begin position="175"/>
        <end position="401"/>
    </location>
</feature>
<evidence type="ECO:0000256" key="2">
    <source>
        <dbReference type="SAM" id="SignalP"/>
    </source>
</evidence>
<dbReference type="AlphaFoldDB" id="A0A3A8PPY2"/>
<keyword evidence="2" id="KW-0732">Signal</keyword>
<evidence type="ECO:0000256" key="1">
    <source>
        <dbReference type="SAM" id="MobiDB-lite"/>
    </source>
</evidence>
<reference evidence="5" key="1">
    <citation type="submission" date="2018-09" db="EMBL/GenBank/DDBJ databases">
        <authorList>
            <person name="Livingstone P.G."/>
            <person name="Whitworth D.E."/>
        </authorList>
    </citation>
    <scope>NUCLEOTIDE SEQUENCE [LARGE SCALE GENOMIC DNA]</scope>
    <source>
        <strain evidence="5">CA051B</strain>
    </source>
</reference>
<dbReference type="CDD" id="cd00198">
    <property type="entry name" value="vWFA"/>
    <property type="match status" value="1"/>
</dbReference>
<evidence type="ECO:0000313" key="5">
    <source>
        <dbReference type="Proteomes" id="UP000272888"/>
    </source>
</evidence>
<sequence length="827" mass="86613">MLSLLALPWVAGAAQLHLPATAPNPPVALARVNFQFNADLPASGGAAGITVDGTFVQLKDPGAGAIPTPVGGDMVRFVRQDNRTAVLDITTLSFFPAPDQLCTTNPGVTGEKDYTYSFTAIPGAVVGFGATGFAATSVVSGGESVTNCGCASRRVKGITMPVSPGGTDMGRLPMDLILVLDQSGSMILPAATGAPVSRWAALQSAVGQFVANWATEGMTSDPNSGYARDRLGVVYFDTNAAQALAGGFYVNRGVAPPGPTHAWKPYETDVLAENPKDLTALGKGLLIAIDQRNKFPGNDATVVVMTDGMQNVDPLVRRAMAGPNAPYLVLDTDGTITGTGGATEVALRSQCLPMLAVSVGDIASPWAELLERIAAETAGTHKLTRGSELPATFLAQLTEALKGNTLTLALNQSGALPQGTNSVTTSVLLDGSVRNALITLGTVGAQNQERLSLRIISPDGVQIRPTARMDGPTYTTQRIDIPATGKPGTWKLMAVREGSGGGSTDGGVIITGASLPPTPYQFTVLAEERSLDMRTRVLGTPHVAGEKLTLAVDLSFNGKPLETVDGKLTARVEHPNAPIGTVLRDTKNPETRPDQSKDPRTAYQQKVDALLLDPKVAGQLGTTTDKNALDLAAQGKGRYTLDFPDTKIPGLYRFHVTLDIKNPDTGDLIHRVETVETTVVVGSDGTVSEVKSEAVDATTFKISFTPKDAAGNFKGPGFENQIQVRIDGKGEVVEIRDPLINGTYEITIKGIDANTNVVVFVAGQPIAKGPVSKPNPMKPGEPVDDKPDGGHPSCGCRRMGGGKGTAGMLGLFFLAFIARRRGRRGNE</sequence>
<proteinExistence type="predicted"/>
<dbReference type="PROSITE" id="PS50234">
    <property type="entry name" value="VWFA"/>
    <property type="match status" value="1"/>
</dbReference>
<dbReference type="Gene3D" id="3.40.50.410">
    <property type="entry name" value="von Willebrand factor, type A domain"/>
    <property type="match status" value="1"/>
</dbReference>
<feature type="region of interest" description="Disordered" evidence="1">
    <location>
        <begin position="576"/>
        <end position="602"/>
    </location>
</feature>
<keyword evidence="5" id="KW-1185">Reference proteome</keyword>
<evidence type="ECO:0000313" key="4">
    <source>
        <dbReference type="EMBL" id="RKH58486.1"/>
    </source>
</evidence>
<name>A0A3A8PPY2_9BACT</name>
<dbReference type="Proteomes" id="UP000272888">
    <property type="component" value="Unassembled WGS sequence"/>
</dbReference>
<gene>
    <name evidence="4" type="ORF">D7V93_16640</name>
</gene>